<dbReference type="InterPro" id="IPR000792">
    <property type="entry name" value="Tscrpt_reg_LuxR_C"/>
</dbReference>
<dbReference type="AlphaFoldDB" id="A0A8J3VWL7"/>
<gene>
    <name evidence="4" type="ORF">Raf01_96170</name>
</gene>
<dbReference type="InterPro" id="IPR027417">
    <property type="entry name" value="P-loop_NTPase"/>
</dbReference>
<dbReference type="Gene3D" id="1.10.10.10">
    <property type="entry name" value="Winged helix-like DNA-binding domain superfamily/Winged helix DNA-binding domain"/>
    <property type="match status" value="1"/>
</dbReference>
<organism evidence="4 5">
    <name type="scientific">Rugosimonospora africana</name>
    <dbReference type="NCBI Taxonomy" id="556532"/>
    <lineage>
        <taxon>Bacteria</taxon>
        <taxon>Bacillati</taxon>
        <taxon>Actinomycetota</taxon>
        <taxon>Actinomycetes</taxon>
        <taxon>Micromonosporales</taxon>
        <taxon>Micromonosporaceae</taxon>
        <taxon>Rugosimonospora</taxon>
    </lineage>
</organism>
<feature type="domain" description="HTH luxR-type" evidence="3">
    <location>
        <begin position="881"/>
        <end position="946"/>
    </location>
</feature>
<keyword evidence="2" id="KW-0067">ATP-binding</keyword>
<dbReference type="PRINTS" id="PR00038">
    <property type="entry name" value="HTHLUXR"/>
</dbReference>
<keyword evidence="1" id="KW-0547">Nucleotide-binding</keyword>
<dbReference type="SMART" id="SM00421">
    <property type="entry name" value="HTH_LUXR"/>
    <property type="match status" value="1"/>
</dbReference>
<proteinExistence type="predicted"/>
<keyword evidence="5" id="KW-1185">Reference proteome</keyword>
<evidence type="ECO:0000313" key="5">
    <source>
        <dbReference type="Proteomes" id="UP000642748"/>
    </source>
</evidence>
<dbReference type="GO" id="GO:0005524">
    <property type="term" value="F:ATP binding"/>
    <property type="evidence" value="ECO:0007669"/>
    <property type="project" value="UniProtKB-KW"/>
</dbReference>
<dbReference type="InterPro" id="IPR011990">
    <property type="entry name" value="TPR-like_helical_dom_sf"/>
</dbReference>
<accession>A0A8J3VWL7</accession>
<dbReference type="PANTHER" id="PTHR16305">
    <property type="entry name" value="TESTICULAR SOLUBLE ADENYLYL CYCLASE"/>
    <property type="match status" value="1"/>
</dbReference>
<dbReference type="InterPro" id="IPR036388">
    <property type="entry name" value="WH-like_DNA-bd_sf"/>
</dbReference>
<dbReference type="RefSeq" id="WP_203924829.1">
    <property type="nucleotide sequence ID" value="NZ_BONZ01000132.1"/>
</dbReference>
<dbReference type="Pfam" id="PF13191">
    <property type="entry name" value="AAA_16"/>
    <property type="match status" value="1"/>
</dbReference>
<dbReference type="Proteomes" id="UP000642748">
    <property type="component" value="Unassembled WGS sequence"/>
</dbReference>
<dbReference type="PROSITE" id="PS50043">
    <property type="entry name" value="HTH_LUXR_2"/>
    <property type="match status" value="1"/>
</dbReference>
<dbReference type="GO" id="GO:0005737">
    <property type="term" value="C:cytoplasm"/>
    <property type="evidence" value="ECO:0007669"/>
    <property type="project" value="TreeGrafter"/>
</dbReference>
<evidence type="ECO:0000259" key="3">
    <source>
        <dbReference type="PROSITE" id="PS50043"/>
    </source>
</evidence>
<dbReference type="PROSITE" id="PS00622">
    <property type="entry name" value="HTH_LUXR_1"/>
    <property type="match status" value="1"/>
</dbReference>
<dbReference type="InterPro" id="IPR016032">
    <property type="entry name" value="Sig_transdc_resp-reg_C-effctor"/>
</dbReference>
<dbReference type="GO" id="GO:0003677">
    <property type="term" value="F:DNA binding"/>
    <property type="evidence" value="ECO:0007669"/>
    <property type="project" value="InterPro"/>
</dbReference>
<protein>
    <recommendedName>
        <fullName evidence="3">HTH luxR-type domain-containing protein</fullName>
    </recommendedName>
</protein>
<dbReference type="InterPro" id="IPR041664">
    <property type="entry name" value="AAA_16"/>
</dbReference>
<dbReference type="SUPFAM" id="SSF48452">
    <property type="entry name" value="TPR-like"/>
    <property type="match status" value="2"/>
</dbReference>
<dbReference type="EMBL" id="BONZ01000132">
    <property type="protein sequence ID" value="GIH21445.1"/>
    <property type="molecule type" value="Genomic_DNA"/>
</dbReference>
<evidence type="ECO:0000256" key="2">
    <source>
        <dbReference type="ARBA" id="ARBA00022840"/>
    </source>
</evidence>
<reference evidence="4" key="1">
    <citation type="submission" date="2021-01" db="EMBL/GenBank/DDBJ databases">
        <title>Whole genome shotgun sequence of Rugosimonospora africana NBRC 104875.</title>
        <authorList>
            <person name="Komaki H."/>
            <person name="Tamura T."/>
        </authorList>
    </citation>
    <scope>NUCLEOTIDE SEQUENCE</scope>
    <source>
        <strain evidence="4">NBRC 104875</strain>
    </source>
</reference>
<name>A0A8J3VWL7_9ACTN</name>
<dbReference type="SUPFAM" id="SSF46894">
    <property type="entry name" value="C-terminal effector domain of the bipartite response regulators"/>
    <property type="match status" value="1"/>
</dbReference>
<comment type="caution">
    <text evidence="4">The sequence shown here is derived from an EMBL/GenBank/DDBJ whole genome shotgun (WGS) entry which is preliminary data.</text>
</comment>
<sequence>MLLERDSELAAVRDALAEAARGRGCVLVVQGPPGAGKTELLAATVSCAAASGSAVLTARGRELERQIALGVAVDLLGPALAGLGPAKRDAAFSGWAAPCAALFGPSPVAPDSRPQPAPDTLLAGLCQLIESLASIAAPDAGDSEQGTGGLLLAIDDLQWADAASRRFLAMLAARVADQPLVLAAAVRDGDPDDHHAAAQLLAEHRHGRILRPAPLSVAAVGRLVAQVFPSAGLEVAASVARVSGGNPFLVGELLHSLRCDGVVPAASAVDGLVPQTVIRSVLARLGRLPEDAGTLAVSLAVLGDGTPLPRAAAHAHLPLAAAERAADALTAARLVQPGNPLTYAHPLIGAAVLADMPTFARSRAHRRAADLLLAAGEPPERAAGHLLATEPEGSAHVVEVLAAAGLRASERGDPAAAARLLRRALAEPPPAALRGELLLQTARAQRAAGDLAAAATLTESLTLIEAPSDRARALTLLARVRQGENDNSAAAAAWEAALDCLEPHDPCRHNILAEYLTTATFHPPLRRRAEKHLAHVLAAAQHGTPPAQPGLAAHAALACALRGEPPERVMQLAAAATAADPLLGEAGGNGVLAGLVVHALVIAGEFEAAERIADAAFDAAGRRGDVIAYGYAGYHRALARLNRGRLAAALADVAAAQAPHAAGWSRGSGWNAWLLARIHLARGDVAAAARAAQPAVEPAPTSMEKPLLCLVRAQLDLAEGRPAQAQQAAHSAARLLRKHYGVDHPGLLPWRTTAALAALQLGDRRHAAALAEQSLDRAREVHVAAAIGSALRLSGRVATGERAVALLTEAVDVLQRTAAGLEHASALADLAAAQRRCGQTQAATGTLRRAYAQAETMQAGALIERTRVEIRALGLRPRRAATSGIDALTAAEWRAAELARSGQTNRAIAQTLFVSVKTVETHLANAYRKLGIAGRAALDAALGPPLDTSDTSPTLAT</sequence>
<dbReference type="GO" id="GO:0006355">
    <property type="term" value="P:regulation of DNA-templated transcription"/>
    <property type="evidence" value="ECO:0007669"/>
    <property type="project" value="InterPro"/>
</dbReference>
<dbReference type="CDD" id="cd06170">
    <property type="entry name" value="LuxR_C_like"/>
    <property type="match status" value="1"/>
</dbReference>
<dbReference type="SUPFAM" id="SSF52540">
    <property type="entry name" value="P-loop containing nucleoside triphosphate hydrolases"/>
    <property type="match status" value="1"/>
</dbReference>
<evidence type="ECO:0000256" key="1">
    <source>
        <dbReference type="ARBA" id="ARBA00022741"/>
    </source>
</evidence>
<dbReference type="Pfam" id="PF00196">
    <property type="entry name" value="GerE"/>
    <property type="match status" value="1"/>
</dbReference>
<evidence type="ECO:0000313" key="4">
    <source>
        <dbReference type="EMBL" id="GIH21445.1"/>
    </source>
</evidence>
<dbReference type="GO" id="GO:0004016">
    <property type="term" value="F:adenylate cyclase activity"/>
    <property type="evidence" value="ECO:0007669"/>
    <property type="project" value="TreeGrafter"/>
</dbReference>
<dbReference type="PANTHER" id="PTHR16305:SF35">
    <property type="entry name" value="TRANSCRIPTIONAL ACTIVATOR DOMAIN"/>
    <property type="match status" value="1"/>
</dbReference>